<evidence type="ECO:0000313" key="4">
    <source>
        <dbReference type="Proteomes" id="UP000256845"/>
    </source>
</evidence>
<sequence length="198" mass="22309">MSQDKKPQSKMKETAPTRLKQLMETGGGFSGFPWPDHYCDFDIRIKRDGSWHYQDSPIDRIKLCQLFATVLQRDKDGDFWLVTPGEKGRIEVEDAPFVAVEMTVEGSGREQKLGFRTNLDHWVALDENHTLRIEEDLDTGTPSPYIHVRDGLEALIGRAVFFDLANLAEEGPAEEGEENGQTILGVWSHGSFFPLGSV</sequence>
<dbReference type="EMBL" id="QRDW01000008">
    <property type="protein sequence ID" value="RED48023.1"/>
    <property type="molecule type" value="Genomic_DNA"/>
</dbReference>
<dbReference type="Pfam" id="PF21028">
    <property type="entry name" value="DUF1285_C"/>
    <property type="match status" value="1"/>
</dbReference>
<gene>
    <name evidence="3" type="ORF">DFP90_10840</name>
</gene>
<dbReference type="InterPro" id="IPR048341">
    <property type="entry name" value="DUF1285_N"/>
</dbReference>
<dbReference type="PIRSF" id="PIRSF029557">
    <property type="entry name" value="UCP029557"/>
    <property type="match status" value="1"/>
</dbReference>
<dbReference type="Gene3D" id="2.30.270.10">
    <property type="entry name" value="duf1285 protein"/>
    <property type="match status" value="1"/>
</dbReference>
<proteinExistence type="predicted"/>
<name>A0A3D9HEX8_9PROT</name>
<evidence type="ECO:0008006" key="5">
    <source>
        <dbReference type="Google" id="ProtNLM"/>
    </source>
</evidence>
<evidence type="ECO:0000259" key="2">
    <source>
        <dbReference type="Pfam" id="PF21028"/>
    </source>
</evidence>
<organism evidence="3 4">
    <name type="scientific">Aestuariispira insulae</name>
    <dbReference type="NCBI Taxonomy" id="1461337"/>
    <lineage>
        <taxon>Bacteria</taxon>
        <taxon>Pseudomonadati</taxon>
        <taxon>Pseudomonadota</taxon>
        <taxon>Alphaproteobacteria</taxon>
        <taxon>Rhodospirillales</taxon>
        <taxon>Kiloniellaceae</taxon>
        <taxon>Aestuariispira</taxon>
    </lineage>
</organism>
<dbReference type="InterPro" id="IPR010707">
    <property type="entry name" value="DUF1285"/>
</dbReference>
<dbReference type="AlphaFoldDB" id="A0A3D9HEX8"/>
<dbReference type="Pfam" id="PF06938">
    <property type="entry name" value="DUF1285_N"/>
    <property type="match status" value="1"/>
</dbReference>
<reference evidence="3 4" key="1">
    <citation type="submission" date="2018-07" db="EMBL/GenBank/DDBJ databases">
        <title>Genomic Encyclopedia of Type Strains, Phase III (KMG-III): the genomes of soil and plant-associated and newly described type strains.</title>
        <authorList>
            <person name="Whitman W."/>
        </authorList>
    </citation>
    <scope>NUCLEOTIDE SEQUENCE [LARGE SCALE GENOMIC DNA]</scope>
    <source>
        <strain evidence="3 4">CECT 8488</strain>
    </source>
</reference>
<dbReference type="InterPro" id="IPR023361">
    <property type="entry name" value="DUF1285_beta_roll_sf"/>
</dbReference>
<evidence type="ECO:0000313" key="3">
    <source>
        <dbReference type="EMBL" id="RED48023.1"/>
    </source>
</evidence>
<dbReference type="Gene3D" id="3.10.540.10">
    <property type="entry name" value="duf1285 like domain"/>
    <property type="match status" value="1"/>
</dbReference>
<keyword evidence="4" id="KW-1185">Reference proteome</keyword>
<dbReference type="Proteomes" id="UP000256845">
    <property type="component" value="Unassembled WGS sequence"/>
</dbReference>
<protein>
    <recommendedName>
        <fullName evidence="5">DUF1285 domain-containing protein</fullName>
    </recommendedName>
</protein>
<comment type="caution">
    <text evidence="3">The sequence shown here is derived from an EMBL/GenBank/DDBJ whole genome shotgun (WGS) entry which is preliminary data.</text>
</comment>
<evidence type="ECO:0000259" key="1">
    <source>
        <dbReference type="Pfam" id="PF06938"/>
    </source>
</evidence>
<dbReference type="InterPro" id="IPR048342">
    <property type="entry name" value="DUF1285_C"/>
</dbReference>
<dbReference type="RefSeq" id="WP_245957099.1">
    <property type="nucleotide sequence ID" value="NZ_QRDW01000008.1"/>
</dbReference>
<feature type="domain" description="DUF1285" evidence="2">
    <location>
        <begin position="96"/>
        <end position="195"/>
    </location>
</feature>
<feature type="domain" description="DUF1285" evidence="1">
    <location>
        <begin position="35"/>
        <end position="95"/>
    </location>
</feature>
<accession>A0A3D9HEX8</accession>